<name>A0A7Z0HXL9_9RHOB</name>
<dbReference type="Pfam" id="PF02541">
    <property type="entry name" value="Ppx-GppA"/>
    <property type="match status" value="1"/>
</dbReference>
<dbReference type="Gene3D" id="3.30.420.40">
    <property type="match status" value="1"/>
</dbReference>
<feature type="domain" description="Exopolyphosphatase C-terminal" evidence="2">
    <location>
        <begin position="363"/>
        <end position="503"/>
    </location>
</feature>
<dbReference type="InterPro" id="IPR050273">
    <property type="entry name" value="GppA/Ppx_hydrolase"/>
</dbReference>
<evidence type="ECO:0000313" key="3">
    <source>
        <dbReference type="EMBL" id="NYS24102.1"/>
    </source>
</evidence>
<accession>A0A7Z0HXL9</accession>
<evidence type="ECO:0000259" key="1">
    <source>
        <dbReference type="Pfam" id="PF02541"/>
    </source>
</evidence>
<proteinExistence type="predicted"/>
<reference evidence="3 4" key="1">
    <citation type="journal article" date="2000" name="Arch. Microbiol.">
        <title>Rhodobaca bogoriensis gen. nov. and sp. nov., an alkaliphilic purple nonsulfur bacterium from African Rift Valley soda lakes.</title>
        <authorList>
            <person name="Milford A.D."/>
            <person name="Achenbach L.A."/>
            <person name="Jung D.O."/>
            <person name="Madigan M.T."/>
        </authorList>
    </citation>
    <scope>NUCLEOTIDE SEQUENCE [LARGE SCALE GENOMIC DNA]</scope>
    <source>
        <strain evidence="3 4">2376</strain>
    </source>
</reference>
<dbReference type="InterPro" id="IPR048951">
    <property type="entry name" value="Ppx_C"/>
</dbReference>
<dbReference type="PANTHER" id="PTHR30005">
    <property type="entry name" value="EXOPOLYPHOSPHATASE"/>
    <property type="match status" value="1"/>
</dbReference>
<feature type="domain" description="Ppx/GppA phosphatase N-terminal" evidence="1">
    <location>
        <begin position="44"/>
        <end position="321"/>
    </location>
</feature>
<dbReference type="GO" id="GO:0016462">
    <property type="term" value="F:pyrophosphatase activity"/>
    <property type="evidence" value="ECO:0007669"/>
    <property type="project" value="TreeGrafter"/>
</dbReference>
<keyword evidence="4" id="KW-1185">Reference proteome</keyword>
<comment type="caution">
    <text evidence="3">The sequence shown here is derived from an EMBL/GenBank/DDBJ whole genome shotgun (WGS) entry which is preliminary data.</text>
</comment>
<evidence type="ECO:0000259" key="2">
    <source>
        <dbReference type="Pfam" id="PF21697"/>
    </source>
</evidence>
<dbReference type="InterPro" id="IPR003695">
    <property type="entry name" value="Ppx_GppA_N"/>
</dbReference>
<organism evidence="3 4">
    <name type="scientific">Rhabdonatronobacter sediminivivens</name>
    <dbReference type="NCBI Taxonomy" id="2743469"/>
    <lineage>
        <taxon>Bacteria</taxon>
        <taxon>Pseudomonadati</taxon>
        <taxon>Pseudomonadota</taxon>
        <taxon>Alphaproteobacteria</taxon>
        <taxon>Rhodobacterales</taxon>
        <taxon>Paracoccaceae</taxon>
        <taxon>Rhabdonatronobacter</taxon>
    </lineage>
</organism>
<dbReference type="PANTHER" id="PTHR30005:SF0">
    <property type="entry name" value="RETROGRADE REGULATION PROTEIN 2"/>
    <property type="match status" value="1"/>
</dbReference>
<dbReference type="SUPFAM" id="SSF53067">
    <property type="entry name" value="Actin-like ATPase domain"/>
    <property type="match status" value="2"/>
</dbReference>
<dbReference type="InterPro" id="IPR043129">
    <property type="entry name" value="ATPase_NBD"/>
</dbReference>
<dbReference type="CDD" id="cd24052">
    <property type="entry name" value="ASKHA_NBD_HpPPX-GppA-like"/>
    <property type="match status" value="1"/>
</dbReference>
<dbReference type="AlphaFoldDB" id="A0A7Z0HXL9"/>
<dbReference type="EMBL" id="JACBXS010000005">
    <property type="protein sequence ID" value="NYS24102.1"/>
    <property type="molecule type" value="Genomic_DNA"/>
</dbReference>
<sequence>MDGGTPDDSQRGFFGRPLFNDPSARALRHVGVIDVGSNSVRMVIFDGAARSPAYFFNEKVLCGLGRGLTATGRLNPEGRARALATMKRFALLARGMNLSNLTIVATAAIREAEDGPEFAAEVAQATGLEMLVINGAEEARLSAQGVLTGWPGAAGLVCDIGGSSMELAEIGDGEVHRCVTSPLGPFRLQQVEGGKKGLRRHINQVLRDLCGEIGDHHDALYLVGGSWRALARLDMHRRNYPLLVLHEYEMTPKSVRRTMDWLKEHDPERLRAQTGMSVERMALVPLAVQVLRQLLHVFRPKRIHISGYGIREGILYDQMPEELRRRDPLIEACRFAEHQNARLPGFGRKLYDFLLPLWRSAPERRLRIIKAACLLHDVNWRTHPDYRADACFDTATRANLGGLNHDERVFLSLALMYRYKTNGMTPRMQRVSELLEEDERRAAQILGRALRFGAMFSMDGPENGGELRLFPKKKVLELVLNPDTSDLFTEVAEARFAALARLLKAETKVRVARRRAMVQPDAQA</sequence>
<dbReference type="SUPFAM" id="SSF109604">
    <property type="entry name" value="HD-domain/PDEase-like"/>
    <property type="match status" value="1"/>
</dbReference>
<dbReference type="Pfam" id="PF21697">
    <property type="entry name" value="Ppx_C"/>
    <property type="match status" value="1"/>
</dbReference>
<gene>
    <name evidence="3" type="ORF">HUK65_03785</name>
</gene>
<evidence type="ECO:0000313" key="4">
    <source>
        <dbReference type="Proteomes" id="UP000529417"/>
    </source>
</evidence>
<dbReference type="Proteomes" id="UP000529417">
    <property type="component" value="Unassembled WGS sequence"/>
</dbReference>
<dbReference type="Gene3D" id="3.30.420.150">
    <property type="entry name" value="Exopolyphosphatase. Domain 2"/>
    <property type="match status" value="1"/>
</dbReference>
<dbReference type="Gene3D" id="1.10.3210.10">
    <property type="entry name" value="Hypothetical protein af1432"/>
    <property type="match status" value="1"/>
</dbReference>
<protein>
    <submittedName>
        <fullName evidence="3">Ppx/GppA family phosphatase</fullName>
    </submittedName>
</protein>